<dbReference type="AlphaFoldDB" id="A0A437M5U7"/>
<proteinExistence type="predicted"/>
<accession>A0A437M5U7</accession>
<evidence type="ECO:0000256" key="4">
    <source>
        <dbReference type="ARBA" id="ARBA00022989"/>
    </source>
</evidence>
<evidence type="ECO:0000313" key="8">
    <source>
        <dbReference type="EMBL" id="RVT93110.1"/>
    </source>
</evidence>
<protein>
    <submittedName>
        <fullName evidence="8">DedA family protein</fullName>
    </submittedName>
</protein>
<dbReference type="InterPro" id="IPR032816">
    <property type="entry name" value="VTT_dom"/>
</dbReference>
<keyword evidence="9" id="KW-1185">Reference proteome</keyword>
<evidence type="ECO:0000256" key="3">
    <source>
        <dbReference type="ARBA" id="ARBA00022692"/>
    </source>
</evidence>
<evidence type="ECO:0000259" key="7">
    <source>
        <dbReference type="Pfam" id="PF09335"/>
    </source>
</evidence>
<evidence type="ECO:0000256" key="2">
    <source>
        <dbReference type="ARBA" id="ARBA00022475"/>
    </source>
</evidence>
<sequence>MFDFITSVLSALGGLGVFLLMLAENIFPPIPSEVILPLAGYTAAQGRDPLWVVIVAGTSGSAAGALLWYYIGRWIGIGRLKQFASRHGRWLTLTPGEIDNVDRWFDRYGHWAVLFGRMLPGIRTLISVPAGVSGMALVPFLLSTFVGSAIWTVILVLAGYELGERYSQVASIVEPVSNVLIVIAGMVYLWRVATFGRSQRQSDRLRK</sequence>
<dbReference type="Pfam" id="PF09335">
    <property type="entry name" value="VTT_dom"/>
    <property type="match status" value="1"/>
</dbReference>
<name>A0A437M5U7_9SPHN</name>
<dbReference type="RefSeq" id="WP_127741392.1">
    <property type="nucleotide sequence ID" value="NZ_SACN01000001.1"/>
</dbReference>
<evidence type="ECO:0000256" key="6">
    <source>
        <dbReference type="SAM" id="Phobius"/>
    </source>
</evidence>
<organism evidence="8 9">
    <name type="scientific">Sphingomonas crocodyli</name>
    <dbReference type="NCBI Taxonomy" id="1979270"/>
    <lineage>
        <taxon>Bacteria</taxon>
        <taxon>Pseudomonadati</taxon>
        <taxon>Pseudomonadota</taxon>
        <taxon>Alphaproteobacteria</taxon>
        <taxon>Sphingomonadales</taxon>
        <taxon>Sphingomonadaceae</taxon>
        <taxon>Sphingomonas</taxon>
    </lineage>
</organism>
<keyword evidence="2" id="KW-1003">Cell membrane</keyword>
<reference evidence="8 9" key="1">
    <citation type="submission" date="2019-01" db="EMBL/GenBank/DDBJ databases">
        <authorList>
            <person name="Chen W.-M."/>
        </authorList>
    </citation>
    <scope>NUCLEOTIDE SEQUENCE [LARGE SCALE GENOMIC DNA]</scope>
    <source>
        <strain evidence="8 9">CCP-7</strain>
    </source>
</reference>
<comment type="subcellular location">
    <subcellularLocation>
        <location evidence="1">Cell membrane</location>
        <topology evidence="1">Multi-pass membrane protein</topology>
    </subcellularLocation>
</comment>
<dbReference type="PANTHER" id="PTHR42709:SF6">
    <property type="entry name" value="UNDECAPRENYL PHOSPHATE TRANSPORTER A"/>
    <property type="match status" value="1"/>
</dbReference>
<dbReference type="OrthoDB" id="9813426at2"/>
<feature type="transmembrane region" description="Helical" evidence="6">
    <location>
        <begin position="172"/>
        <end position="190"/>
    </location>
</feature>
<dbReference type="Proteomes" id="UP000282971">
    <property type="component" value="Unassembled WGS sequence"/>
</dbReference>
<comment type="caution">
    <text evidence="8">The sequence shown here is derived from an EMBL/GenBank/DDBJ whole genome shotgun (WGS) entry which is preliminary data.</text>
</comment>
<evidence type="ECO:0000313" key="9">
    <source>
        <dbReference type="Proteomes" id="UP000282971"/>
    </source>
</evidence>
<feature type="domain" description="VTT" evidence="7">
    <location>
        <begin position="30"/>
        <end position="160"/>
    </location>
</feature>
<keyword evidence="4 6" id="KW-1133">Transmembrane helix</keyword>
<dbReference type="InterPro" id="IPR051311">
    <property type="entry name" value="DedA_domain"/>
</dbReference>
<feature type="transmembrane region" description="Helical" evidence="6">
    <location>
        <begin position="49"/>
        <end position="71"/>
    </location>
</feature>
<keyword evidence="5 6" id="KW-0472">Membrane</keyword>
<feature type="transmembrane region" description="Helical" evidence="6">
    <location>
        <begin position="136"/>
        <end position="160"/>
    </location>
</feature>
<gene>
    <name evidence="8" type="ORF">EOD43_04225</name>
</gene>
<evidence type="ECO:0000256" key="1">
    <source>
        <dbReference type="ARBA" id="ARBA00004651"/>
    </source>
</evidence>
<keyword evidence="3 6" id="KW-0812">Transmembrane</keyword>
<dbReference type="EMBL" id="SACN01000001">
    <property type="protein sequence ID" value="RVT93110.1"/>
    <property type="molecule type" value="Genomic_DNA"/>
</dbReference>
<dbReference type="PANTHER" id="PTHR42709">
    <property type="entry name" value="ALKALINE PHOSPHATASE LIKE PROTEIN"/>
    <property type="match status" value="1"/>
</dbReference>
<evidence type="ECO:0000256" key="5">
    <source>
        <dbReference type="ARBA" id="ARBA00023136"/>
    </source>
</evidence>
<dbReference type="GO" id="GO:0005886">
    <property type="term" value="C:plasma membrane"/>
    <property type="evidence" value="ECO:0007669"/>
    <property type="project" value="UniProtKB-SubCell"/>
</dbReference>